<feature type="domain" description="Protein kinase" evidence="1">
    <location>
        <begin position="20"/>
        <end position="277"/>
    </location>
</feature>
<proteinExistence type="predicted"/>
<dbReference type="Proteomes" id="UP000001116">
    <property type="component" value="Plasmid pKRAD01"/>
</dbReference>
<reference evidence="3" key="1">
    <citation type="journal article" date="2008" name="PLoS ONE">
        <title>Survival in nuclear waste, extreme resistance, and potential applications gleaned from the genome sequence of Kineococcus radiotolerans SRS30216.</title>
        <authorList>
            <person name="Bagwell C.E."/>
            <person name="Bhat S."/>
            <person name="Hawkins G.M."/>
            <person name="Smith B.W."/>
            <person name="Biswas T."/>
            <person name="Hoover T.R."/>
            <person name="Saunders E."/>
            <person name="Han C.S."/>
            <person name="Tsodikov O.V."/>
            <person name="Shimkets L.J."/>
        </authorList>
    </citation>
    <scope>NUCLEOTIDE SEQUENCE [LARGE SCALE GENOMIC DNA]</scope>
    <source>
        <strain evidence="3">ATCC BAA-149 / DSM 14245 / SRS30216</strain>
    </source>
</reference>
<dbReference type="GO" id="GO:0004674">
    <property type="term" value="F:protein serine/threonine kinase activity"/>
    <property type="evidence" value="ECO:0007669"/>
    <property type="project" value="TreeGrafter"/>
</dbReference>
<dbReference type="AlphaFoldDB" id="A6WGP1"/>
<dbReference type="SUPFAM" id="SSF56112">
    <property type="entry name" value="Protein kinase-like (PK-like)"/>
    <property type="match status" value="1"/>
</dbReference>
<keyword evidence="2" id="KW-0418">Kinase</keyword>
<evidence type="ECO:0000313" key="2">
    <source>
        <dbReference type="EMBL" id="ABS05980.1"/>
    </source>
</evidence>
<geneLocation type="plasmid" evidence="2 3">
    <name>pKRAD01</name>
</geneLocation>
<dbReference type="PROSITE" id="PS50011">
    <property type="entry name" value="PROTEIN_KINASE_DOM"/>
    <property type="match status" value="1"/>
</dbReference>
<accession>A6WGP1</accession>
<evidence type="ECO:0000313" key="3">
    <source>
        <dbReference type="Proteomes" id="UP000001116"/>
    </source>
</evidence>
<protein>
    <submittedName>
        <fullName evidence="2">Protein kinase</fullName>
    </submittedName>
</protein>
<dbReference type="InterPro" id="IPR011009">
    <property type="entry name" value="Kinase-like_dom_sf"/>
</dbReference>
<dbReference type="Gene3D" id="1.10.510.10">
    <property type="entry name" value="Transferase(Phosphotransferase) domain 1"/>
    <property type="match status" value="1"/>
</dbReference>
<name>A6WGP1_KINRD</name>
<dbReference type="KEGG" id="kra:Krad_4521"/>
<keyword evidence="3" id="KW-1185">Reference proteome</keyword>
<dbReference type="PANTHER" id="PTHR24361">
    <property type="entry name" value="MITOGEN-ACTIVATED KINASE KINASE KINASE"/>
    <property type="match status" value="1"/>
</dbReference>
<dbReference type="EMBL" id="CP000751">
    <property type="protein sequence ID" value="ABS05980.1"/>
    <property type="molecule type" value="Genomic_DNA"/>
</dbReference>
<dbReference type="Pfam" id="PF00069">
    <property type="entry name" value="Pkinase"/>
    <property type="match status" value="1"/>
</dbReference>
<evidence type="ECO:0000259" key="1">
    <source>
        <dbReference type="PROSITE" id="PS50011"/>
    </source>
</evidence>
<gene>
    <name evidence="2" type="ordered locus">Krad_4521</name>
</gene>
<organism evidence="2 3">
    <name type="scientific">Kineococcus radiotolerans (strain ATCC BAA-149 / DSM 14245 / SRS30216)</name>
    <dbReference type="NCBI Taxonomy" id="266940"/>
    <lineage>
        <taxon>Bacteria</taxon>
        <taxon>Bacillati</taxon>
        <taxon>Actinomycetota</taxon>
        <taxon>Actinomycetes</taxon>
        <taxon>Kineosporiales</taxon>
        <taxon>Kineosporiaceae</taxon>
        <taxon>Kineococcus</taxon>
    </lineage>
</organism>
<dbReference type="HOGENOM" id="CLU_1029139_0_0_11"/>
<dbReference type="GO" id="GO:0005737">
    <property type="term" value="C:cytoplasm"/>
    <property type="evidence" value="ECO:0007669"/>
    <property type="project" value="TreeGrafter"/>
</dbReference>
<keyword evidence="2" id="KW-0808">Transferase</keyword>
<dbReference type="InterPro" id="IPR000719">
    <property type="entry name" value="Prot_kinase_dom"/>
</dbReference>
<dbReference type="CDD" id="cd14014">
    <property type="entry name" value="STKc_PknB_like"/>
    <property type="match status" value="1"/>
</dbReference>
<dbReference type="InterPro" id="IPR053235">
    <property type="entry name" value="Ser_Thr_kinase"/>
</dbReference>
<sequence length="277" mass="30006">MRSVSAPRYDAATVAKALGVGTVDFLGDGTFGDTWRAGDRAVKIICVDGYPPERVAREVDGLMRVSSSHVVRLFEAGQVVLGGRPRPALHFEYVDGGDLQGRLEAGQRPTPQQTEALLRGLLTGVRDLHSADGTVHRDIKPSNVALRGGMWEQPVLLDLGLARSSTEQTVTIYPSLVGTTMFMAPEQLRQERARKAADLFAVGVTVRALLSGRHPFYDDGVDLTFDEALQKIQAGPFPLPADLPQHVTTVLDLLVSYTPNQRGSATSNLRRLEANPA</sequence>
<dbReference type="GO" id="GO:0005524">
    <property type="term" value="F:ATP binding"/>
    <property type="evidence" value="ECO:0007669"/>
    <property type="project" value="InterPro"/>
</dbReference>
<keyword evidence="2" id="KW-0614">Plasmid</keyword>
<dbReference type="SMART" id="SM00220">
    <property type="entry name" value="S_TKc"/>
    <property type="match status" value="1"/>
</dbReference>